<reference evidence="1 2" key="1">
    <citation type="submission" date="2020-08" db="EMBL/GenBank/DDBJ databases">
        <title>Genomic Encyclopedia of Type Strains, Phase IV (KMG-IV): sequencing the most valuable type-strain genomes for metagenomic binning, comparative biology and taxonomic classification.</title>
        <authorList>
            <person name="Goeker M."/>
        </authorList>
    </citation>
    <scope>NUCLEOTIDE SEQUENCE [LARGE SCALE GENOMIC DNA]</scope>
    <source>
        <strain evidence="1 2">DSM 21769</strain>
    </source>
</reference>
<accession>A0A841PWR8</accession>
<evidence type="ECO:0000313" key="1">
    <source>
        <dbReference type="EMBL" id="MBB6448325.1"/>
    </source>
</evidence>
<dbReference type="InterPro" id="IPR011990">
    <property type="entry name" value="TPR-like_helical_dom_sf"/>
</dbReference>
<proteinExistence type="predicted"/>
<organism evidence="1 2">
    <name type="scientific">Geomicrobium halophilum</name>
    <dbReference type="NCBI Taxonomy" id="549000"/>
    <lineage>
        <taxon>Bacteria</taxon>
        <taxon>Bacillati</taxon>
        <taxon>Bacillota</taxon>
        <taxon>Bacilli</taxon>
        <taxon>Bacillales</taxon>
        <taxon>Geomicrobium</taxon>
    </lineage>
</organism>
<gene>
    <name evidence="1" type="ORF">HNR44_000274</name>
</gene>
<evidence type="ECO:0008006" key="3">
    <source>
        <dbReference type="Google" id="ProtNLM"/>
    </source>
</evidence>
<dbReference type="Gene3D" id="1.25.40.10">
    <property type="entry name" value="Tetratricopeptide repeat domain"/>
    <property type="match status" value="1"/>
</dbReference>
<dbReference type="EMBL" id="JACHHJ010000001">
    <property type="protein sequence ID" value="MBB6448325.1"/>
    <property type="molecule type" value="Genomic_DNA"/>
</dbReference>
<keyword evidence="2" id="KW-1185">Reference proteome</keyword>
<dbReference type="RefSeq" id="WP_184402332.1">
    <property type="nucleotide sequence ID" value="NZ_JACHHJ010000001.1"/>
</dbReference>
<comment type="caution">
    <text evidence="1">The sequence shown here is derived from an EMBL/GenBank/DDBJ whole genome shotgun (WGS) entry which is preliminary data.</text>
</comment>
<dbReference type="AlphaFoldDB" id="A0A841PWR8"/>
<protein>
    <recommendedName>
        <fullName evidence="3">Tetratricopeptide repeat-containing protein</fullName>
    </recommendedName>
</protein>
<sequence>MGDNDNIVMFPGTIRRLLSHGLTSLETGHFQQGLEQFNQVLQHDDKHEEARYGRLVCLLELGALKEGKEAAEKMLHEGVGEYYDVLFFYVSALVQLGEWEKVVTTVEMVQSEGKLPARYAEQFFQFLATARTMREGSTTIVEGSHEEDELVDVKEAVFEELMDPSPEKQWSAFQQLKQLSWPQVRTTFQLALVNHHTMGMLKTMILLTMKDWEIGTTNKIWKYDKEINVVPVHLDSFAEYEEGYKQSILHSLEPVLGQDNPMLYQTAQSLLEWIFLEYYPLELPEAKATDWAALLHIKSLHYIGGDEDPEKVRRQYEASAEEIEKLHTFVTELQL</sequence>
<dbReference type="SUPFAM" id="SSF116965">
    <property type="entry name" value="Hypothetical protein MPN330"/>
    <property type="match status" value="1"/>
</dbReference>
<dbReference type="Proteomes" id="UP000568839">
    <property type="component" value="Unassembled WGS sequence"/>
</dbReference>
<name>A0A841PWR8_9BACL</name>
<dbReference type="SUPFAM" id="SSF48452">
    <property type="entry name" value="TPR-like"/>
    <property type="match status" value="1"/>
</dbReference>
<evidence type="ECO:0000313" key="2">
    <source>
        <dbReference type="Proteomes" id="UP000568839"/>
    </source>
</evidence>